<protein>
    <submittedName>
        <fullName evidence="1">Uncharacterized protein</fullName>
    </submittedName>
</protein>
<keyword evidence="2" id="KW-1185">Reference proteome</keyword>
<evidence type="ECO:0000313" key="2">
    <source>
        <dbReference type="Proteomes" id="UP000824120"/>
    </source>
</evidence>
<accession>A0A9J5ZHI0</accession>
<gene>
    <name evidence="1" type="ORF">H5410_023411</name>
</gene>
<organism evidence="1 2">
    <name type="scientific">Solanum commersonii</name>
    <name type="common">Commerson's wild potato</name>
    <name type="synonym">Commerson's nightshade</name>
    <dbReference type="NCBI Taxonomy" id="4109"/>
    <lineage>
        <taxon>Eukaryota</taxon>
        <taxon>Viridiplantae</taxon>
        <taxon>Streptophyta</taxon>
        <taxon>Embryophyta</taxon>
        <taxon>Tracheophyta</taxon>
        <taxon>Spermatophyta</taxon>
        <taxon>Magnoliopsida</taxon>
        <taxon>eudicotyledons</taxon>
        <taxon>Gunneridae</taxon>
        <taxon>Pentapetalae</taxon>
        <taxon>asterids</taxon>
        <taxon>lamiids</taxon>
        <taxon>Solanales</taxon>
        <taxon>Solanaceae</taxon>
        <taxon>Solanoideae</taxon>
        <taxon>Solaneae</taxon>
        <taxon>Solanum</taxon>
    </lineage>
</organism>
<evidence type="ECO:0000313" key="1">
    <source>
        <dbReference type="EMBL" id="KAG5612130.1"/>
    </source>
</evidence>
<comment type="caution">
    <text evidence="1">The sequence shown here is derived from an EMBL/GenBank/DDBJ whole genome shotgun (WGS) entry which is preliminary data.</text>
</comment>
<dbReference type="Proteomes" id="UP000824120">
    <property type="component" value="Chromosome 4"/>
</dbReference>
<name>A0A9J5ZHI0_SOLCO</name>
<dbReference type="EMBL" id="JACXVP010000004">
    <property type="protein sequence ID" value="KAG5612130.1"/>
    <property type="molecule type" value="Genomic_DNA"/>
</dbReference>
<dbReference type="AlphaFoldDB" id="A0A9J5ZHI0"/>
<dbReference type="OrthoDB" id="1316348at2759"/>
<sequence>MDINSTDYNLIIVEKYPTSFLSQGQVNFGERIIYNDKSLTDFFRVPNDYINQIKLTILEIFVRKEPKTSQQCSPLLIDVHSRLKNRSNCCVVSVGSLQLSDWDHQINIFEVKKRLKDESEP</sequence>
<proteinExistence type="predicted"/>
<reference evidence="1 2" key="1">
    <citation type="submission" date="2020-09" db="EMBL/GenBank/DDBJ databases">
        <title>De no assembly of potato wild relative species, Solanum commersonii.</title>
        <authorList>
            <person name="Cho K."/>
        </authorList>
    </citation>
    <scope>NUCLEOTIDE SEQUENCE [LARGE SCALE GENOMIC DNA]</scope>
    <source>
        <strain evidence="1">LZ3.2</strain>
        <tissue evidence="1">Leaf</tissue>
    </source>
</reference>